<proteinExistence type="predicted"/>
<gene>
    <name evidence="1" type="ORF">CSV91_08740</name>
</gene>
<name>A0A2D1TZ19_9ACTN</name>
<reference evidence="1 2" key="1">
    <citation type="submission" date="2017-10" db="EMBL/GenBank/DDBJ databases">
        <title>Complete genome sequence of Collinsella aerofaciens isolated from the gut of a healthy adult Indian.</title>
        <authorList>
            <person name="Bag S."/>
            <person name="Ghosh T.S."/>
            <person name="Das B."/>
        </authorList>
    </citation>
    <scope>NUCLEOTIDE SEQUENCE [LARGE SCALE GENOMIC DNA]</scope>
    <source>
        <strain evidence="2">indica</strain>
    </source>
</reference>
<protein>
    <submittedName>
        <fullName evidence="1">Transcriptional regulator</fullName>
    </submittedName>
</protein>
<evidence type="ECO:0000313" key="2">
    <source>
        <dbReference type="Proteomes" id="UP000225608"/>
    </source>
</evidence>
<sequence length="187" mass="20839">MNLTFEGFLKGYCRELSGQQSLSFRKLVKQATTVGPRVAEPLFLLALAQGKAEYVLGLSEGSWMEEDYRGVLSLYDQAGSMASLCAKSELPNRYANVWRAYRAVKEKPVADRRINALMRKRTLGALGKSGVTRYGLCRDLNLNKGNVYAYLAGDDSKVSRKTARRIMEYAEERSAQEGAERPVRVAG</sequence>
<dbReference type="RefSeq" id="WP_099432568.1">
    <property type="nucleotide sequence ID" value="NZ_CP024160.1"/>
</dbReference>
<dbReference type="EMBL" id="CP024160">
    <property type="protein sequence ID" value="ATP54607.1"/>
    <property type="molecule type" value="Genomic_DNA"/>
</dbReference>
<evidence type="ECO:0000313" key="1">
    <source>
        <dbReference type="EMBL" id="ATP54607.1"/>
    </source>
</evidence>
<accession>A0A2D1TZ19</accession>
<dbReference type="AlphaFoldDB" id="A0A2D1TZ19"/>
<organism evidence="1 2">
    <name type="scientific">Collinsella aerofaciens</name>
    <dbReference type="NCBI Taxonomy" id="74426"/>
    <lineage>
        <taxon>Bacteria</taxon>
        <taxon>Bacillati</taxon>
        <taxon>Actinomycetota</taxon>
        <taxon>Coriobacteriia</taxon>
        <taxon>Coriobacteriales</taxon>
        <taxon>Coriobacteriaceae</taxon>
        <taxon>Collinsella</taxon>
    </lineage>
</organism>
<dbReference type="KEGG" id="caer:CSV91_08740"/>
<dbReference type="Proteomes" id="UP000225608">
    <property type="component" value="Chromosome"/>
</dbReference>